<evidence type="ECO:0000313" key="3">
    <source>
        <dbReference type="Proteomes" id="UP000032210"/>
    </source>
</evidence>
<name>A0A0D0THQ0_PSEFL</name>
<evidence type="ECO:0000313" key="2">
    <source>
        <dbReference type="EMBL" id="KIR22931.1"/>
    </source>
</evidence>
<gene>
    <name evidence="2" type="ORF">PFLU3_16140</name>
</gene>
<sequence>MKKHWTKLLALVVAACALVGQSVIGYVTENGQLPPWMPEKLGGIASWLSTDLGIPYWSVVLVIVCGGGLGVMFVKYRSSAAHKLNARLASTLATLADSEQRYRSVQVENARLKSSCEELTRLLEKAQAPAEVEVSAIGFDVMKIMAKYTDAEVRPTLGVFASALGVGNVEAGAAIDDLLEQGFLGKIANVRGVFYRFTPAGRAYYLKHR</sequence>
<dbReference type="RefSeq" id="WP_043047702.1">
    <property type="nucleotide sequence ID" value="NZ_JXCQ01000010.1"/>
</dbReference>
<keyword evidence="1" id="KW-1133">Transmembrane helix</keyword>
<proteinExistence type="predicted"/>
<protein>
    <submittedName>
        <fullName evidence="2">Uncharacterized protein</fullName>
    </submittedName>
</protein>
<dbReference type="PATRIC" id="fig|294.125.peg.1660"/>
<keyword evidence="1" id="KW-0472">Membrane</keyword>
<organism evidence="2 3">
    <name type="scientific">Pseudomonas fluorescens</name>
    <dbReference type="NCBI Taxonomy" id="294"/>
    <lineage>
        <taxon>Bacteria</taxon>
        <taxon>Pseudomonadati</taxon>
        <taxon>Pseudomonadota</taxon>
        <taxon>Gammaproteobacteria</taxon>
        <taxon>Pseudomonadales</taxon>
        <taxon>Pseudomonadaceae</taxon>
        <taxon>Pseudomonas</taxon>
    </lineage>
</organism>
<dbReference type="AlphaFoldDB" id="A0A0D0THQ0"/>
<evidence type="ECO:0000256" key="1">
    <source>
        <dbReference type="SAM" id="Phobius"/>
    </source>
</evidence>
<accession>A0A0D0THQ0</accession>
<keyword evidence="1" id="KW-0812">Transmembrane</keyword>
<dbReference type="EMBL" id="JXCQ01000010">
    <property type="protein sequence ID" value="KIR22931.1"/>
    <property type="molecule type" value="Genomic_DNA"/>
</dbReference>
<feature type="transmembrane region" description="Helical" evidence="1">
    <location>
        <begin position="54"/>
        <end position="74"/>
    </location>
</feature>
<dbReference type="Proteomes" id="UP000032210">
    <property type="component" value="Unassembled WGS sequence"/>
</dbReference>
<reference evidence="2 3" key="1">
    <citation type="submission" date="2015-01" db="EMBL/GenBank/DDBJ databases">
        <title>Genome sequence of the beneficial rhizobacterium Pseudomonas fluorescens 2-79.</title>
        <authorList>
            <person name="Thuermer A."/>
            <person name="Daniel R."/>
        </authorList>
    </citation>
    <scope>NUCLEOTIDE SEQUENCE [LARGE SCALE GENOMIC DNA]</scope>
    <source>
        <strain evidence="2 3">2-79</strain>
    </source>
</reference>
<comment type="caution">
    <text evidence="2">The sequence shown here is derived from an EMBL/GenBank/DDBJ whole genome shotgun (WGS) entry which is preliminary data.</text>
</comment>